<dbReference type="Pfam" id="PF03389">
    <property type="entry name" value="MobA_MobL"/>
    <property type="match status" value="1"/>
</dbReference>
<dbReference type="Gene3D" id="3.30.930.30">
    <property type="match status" value="1"/>
</dbReference>
<dbReference type="AlphaFoldDB" id="A0A603W255"/>
<feature type="domain" description="MobA/MobL protein" evidence="4">
    <location>
        <begin position="25"/>
        <end position="220"/>
    </location>
</feature>
<evidence type="ECO:0000256" key="2">
    <source>
        <dbReference type="ARBA" id="ARBA00022971"/>
    </source>
</evidence>
<organism evidence="5">
    <name type="scientific">Salmonella enterica subsp. enterica serovar Kentucky</name>
    <dbReference type="NCBI Taxonomy" id="192955"/>
    <lineage>
        <taxon>Bacteria</taxon>
        <taxon>Pseudomonadati</taxon>
        <taxon>Pseudomonadota</taxon>
        <taxon>Gammaproteobacteria</taxon>
        <taxon>Enterobacterales</taxon>
        <taxon>Enterobacteriaceae</taxon>
        <taxon>Salmonella</taxon>
    </lineage>
</organism>
<comment type="caution">
    <text evidence="5">The sequence shown here is derived from an EMBL/GenBank/DDBJ whole genome shotgun (WGS) entry which is preliminary data.</text>
</comment>
<protein>
    <submittedName>
        <fullName evidence="5">MobA/MobL family protein</fullName>
    </submittedName>
</protein>
<name>A0A603W255_SALET</name>
<comment type="similarity">
    <text evidence="1">Belongs to the MobA/MobL family.</text>
</comment>
<evidence type="ECO:0000313" key="5">
    <source>
        <dbReference type="EMBL" id="ECU0321726.1"/>
    </source>
</evidence>
<evidence type="ECO:0000256" key="1">
    <source>
        <dbReference type="ARBA" id="ARBA00010873"/>
    </source>
</evidence>
<evidence type="ECO:0000256" key="3">
    <source>
        <dbReference type="SAM" id="Coils"/>
    </source>
</evidence>
<proteinExistence type="inferred from homology"/>
<accession>A0A603W255</accession>
<reference evidence="5" key="1">
    <citation type="submission" date="2018-07" db="EMBL/GenBank/DDBJ databases">
        <authorList>
            <consortium name="NARMS: The National Antimicrobial Resistance Monitoring System"/>
        </authorList>
    </citation>
    <scope>NUCLEOTIDE SEQUENCE</scope>
    <source>
        <strain evidence="5">FSIS11808073</strain>
    </source>
</reference>
<dbReference type="InterPro" id="IPR005053">
    <property type="entry name" value="MobA_MobL"/>
</dbReference>
<sequence length="619" mass="71854">MASYHCTVKTGAKGSALKHADYISRTGEYENYKSREDLEFSSSGNMPSWAKKNPSELWKAADEFERKNGTAYREIEIALPRELTREQRIELVEDFVQKELGDRHAYQYAIHNPPGAIDGKEQPHAHIMFCERINDGIERDPQQFFKRANSKLPERGGAKKARFGETQQERKSALIELRSRWADVQNEHLARHGHESRVDHRSLKEQGINRTPEVHLGPVQAASLNGEQIVAIQERRNAERELKTARDAANAIQPEQEQKQKIKAVEPVRSARLMDEYRDVARKVITLETRQNESQELALKHHLFMKAEAKEQELAKLKEQLKKMDEQRSVYKNKIDEKKQNITALVEQKKSLERSFIGLFKGGMKRELEEQIKTQVSQLEKTEHEVKQLDENYQQLQMQADNEQKNFSHSPEYQYSEAVLSGIPRSILKLQFALLPSESTIAFNKNVLDVEQRKEAAIAAELCLSEDERRQIRREIQDVLNGDACEGQQTETLQQKRPEKDAHIEWEREESPQVVIPKTYVFFSACRGVKTEIRPFESCDDAIEWGLVECELHDRFKRDLIVYRVDAELIGKGDDTVIKNAERIDLTDELEGWNQQTHIEKESLFERVQQRSQDDELEM</sequence>
<keyword evidence="3" id="KW-0175">Coiled coil</keyword>
<gene>
    <name evidence="5" type="ORF">C6752_25510</name>
</gene>
<feature type="coiled-coil region" evidence="3">
    <location>
        <begin position="300"/>
        <end position="406"/>
    </location>
</feature>
<dbReference type="EMBL" id="AAKOQU010000062">
    <property type="protein sequence ID" value="ECU0321726.1"/>
    <property type="molecule type" value="Genomic_DNA"/>
</dbReference>
<keyword evidence="2" id="KW-0184">Conjugation</keyword>
<evidence type="ECO:0000259" key="4">
    <source>
        <dbReference type="Pfam" id="PF03389"/>
    </source>
</evidence>